<proteinExistence type="predicted"/>
<dbReference type="EMBL" id="JAUEDK010000079">
    <property type="protein sequence ID" value="MDN0077634.1"/>
    <property type="molecule type" value="Genomic_DNA"/>
</dbReference>
<reference evidence="1" key="1">
    <citation type="submission" date="2023-06" db="EMBL/GenBank/DDBJ databases">
        <authorList>
            <person name="Zhang S."/>
        </authorList>
    </citation>
    <scope>NUCLEOTIDE SEQUENCE</scope>
    <source>
        <strain evidence="1">SG2303</strain>
    </source>
</reference>
<comment type="caution">
    <text evidence="1">The sequence shown here is derived from an EMBL/GenBank/DDBJ whole genome shotgun (WGS) entry which is preliminary data.</text>
</comment>
<dbReference type="RefSeq" id="WP_289832257.1">
    <property type="nucleotide sequence ID" value="NZ_JAUEDK010000079.1"/>
</dbReference>
<evidence type="ECO:0000313" key="1">
    <source>
        <dbReference type="EMBL" id="MDN0077634.1"/>
    </source>
</evidence>
<accession>A0ABT7XVN6</accession>
<protein>
    <recommendedName>
        <fullName evidence="3">Transposase</fullName>
    </recommendedName>
</protein>
<gene>
    <name evidence="1" type="ORF">QU481_22700</name>
</gene>
<evidence type="ECO:0000313" key="2">
    <source>
        <dbReference type="Proteomes" id="UP001168540"/>
    </source>
</evidence>
<organism evidence="1 2">
    <name type="scientific">Crenobacter oryzisoli</name>
    <dbReference type="NCBI Taxonomy" id="3056844"/>
    <lineage>
        <taxon>Bacteria</taxon>
        <taxon>Pseudomonadati</taxon>
        <taxon>Pseudomonadota</taxon>
        <taxon>Betaproteobacteria</taxon>
        <taxon>Neisseriales</taxon>
        <taxon>Neisseriaceae</taxon>
        <taxon>Crenobacter</taxon>
    </lineage>
</organism>
<keyword evidence="2" id="KW-1185">Reference proteome</keyword>
<sequence length="45" mass="5139">MSRKLKFSINWKKAKARVQCIHARIGNGLHKAITTISHNYAMVCI</sequence>
<evidence type="ECO:0008006" key="3">
    <source>
        <dbReference type="Google" id="ProtNLM"/>
    </source>
</evidence>
<dbReference type="Proteomes" id="UP001168540">
    <property type="component" value="Unassembled WGS sequence"/>
</dbReference>
<name>A0ABT7XVN6_9NEIS</name>